<dbReference type="InterPro" id="IPR000847">
    <property type="entry name" value="LysR_HTH_N"/>
</dbReference>
<sequence length="308" mass="34674">MRFNKLDLNLLVALDALLTEQSISRAAEKTHLSQSAMSNALARLREYFDDELLVQVGRKMEPTPRAHSLKDPVRDILVRVEASVTAQPEFIPSQSTRLFRLLISDYTLLTLLPHLQQMAYRQAPGVRFDLRPQTTQPQRTLERGEADLLIIPNDFCSASHPSEMLLEEAFCCVVWSESHLASGTLTEERYMNAGHVVVQPGDGVALMDWFMRQSSVKRRAETSTFSFLSQASLVVGTHRIATMHRRLASMAARFLPIAIRELPVPIPRMQQVMQWHQLRTTDPGLVWLRALLREAVTAMDGAAAGPAH</sequence>
<dbReference type="AlphaFoldDB" id="A0A1I2GXA0"/>
<evidence type="ECO:0000256" key="3">
    <source>
        <dbReference type="ARBA" id="ARBA00023125"/>
    </source>
</evidence>
<dbReference type="Gene3D" id="3.40.190.10">
    <property type="entry name" value="Periplasmic binding protein-like II"/>
    <property type="match status" value="2"/>
</dbReference>
<dbReference type="CDD" id="cd08462">
    <property type="entry name" value="PBP2_NodD"/>
    <property type="match status" value="1"/>
</dbReference>
<evidence type="ECO:0000256" key="2">
    <source>
        <dbReference type="ARBA" id="ARBA00023015"/>
    </source>
</evidence>
<dbReference type="EMBL" id="FONX01000017">
    <property type="protein sequence ID" value="SFF21878.1"/>
    <property type="molecule type" value="Genomic_DNA"/>
</dbReference>
<dbReference type="Gene3D" id="1.10.10.10">
    <property type="entry name" value="Winged helix-like DNA-binding domain superfamily/Winged helix DNA-binding domain"/>
    <property type="match status" value="1"/>
</dbReference>
<dbReference type="GO" id="GO:0003677">
    <property type="term" value="F:DNA binding"/>
    <property type="evidence" value="ECO:0007669"/>
    <property type="project" value="UniProtKB-KW"/>
</dbReference>
<evidence type="ECO:0000313" key="7">
    <source>
        <dbReference type="Proteomes" id="UP000199119"/>
    </source>
</evidence>
<dbReference type="InterPro" id="IPR036390">
    <property type="entry name" value="WH_DNA-bd_sf"/>
</dbReference>
<dbReference type="PROSITE" id="PS50931">
    <property type="entry name" value="HTH_LYSR"/>
    <property type="match status" value="1"/>
</dbReference>
<dbReference type="RefSeq" id="WP_092941288.1">
    <property type="nucleotide sequence ID" value="NZ_FONX01000017.1"/>
</dbReference>
<organism evidence="6 7">
    <name type="scientific">Paracidovorax wautersii</name>
    <dbReference type="NCBI Taxonomy" id="1177982"/>
    <lineage>
        <taxon>Bacteria</taxon>
        <taxon>Pseudomonadati</taxon>
        <taxon>Pseudomonadota</taxon>
        <taxon>Betaproteobacteria</taxon>
        <taxon>Burkholderiales</taxon>
        <taxon>Comamonadaceae</taxon>
        <taxon>Paracidovorax</taxon>
    </lineage>
</organism>
<comment type="similarity">
    <text evidence="1">Belongs to the LysR transcriptional regulatory family.</text>
</comment>
<dbReference type="Proteomes" id="UP000199119">
    <property type="component" value="Unassembled WGS sequence"/>
</dbReference>
<dbReference type="PRINTS" id="PR00039">
    <property type="entry name" value="HTHLYSR"/>
</dbReference>
<evidence type="ECO:0000256" key="1">
    <source>
        <dbReference type="ARBA" id="ARBA00009437"/>
    </source>
</evidence>
<name>A0A1I2GXA0_9BURK</name>
<dbReference type="PANTHER" id="PTHR30118:SF6">
    <property type="entry name" value="HTH-TYPE TRANSCRIPTIONAL REGULATOR LEUO"/>
    <property type="match status" value="1"/>
</dbReference>
<dbReference type="STRING" id="1177982.SAMN04489711_11763"/>
<dbReference type="InterPro" id="IPR050389">
    <property type="entry name" value="LysR-type_TF"/>
</dbReference>
<keyword evidence="2" id="KW-0805">Transcription regulation</keyword>
<evidence type="ECO:0000256" key="4">
    <source>
        <dbReference type="ARBA" id="ARBA00023163"/>
    </source>
</evidence>
<dbReference type="GO" id="GO:0003700">
    <property type="term" value="F:DNA-binding transcription factor activity"/>
    <property type="evidence" value="ECO:0007669"/>
    <property type="project" value="InterPro"/>
</dbReference>
<keyword evidence="4" id="KW-0804">Transcription</keyword>
<evidence type="ECO:0000313" key="6">
    <source>
        <dbReference type="EMBL" id="SFF21878.1"/>
    </source>
</evidence>
<feature type="domain" description="HTH lysR-type" evidence="5">
    <location>
        <begin position="6"/>
        <end position="63"/>
    </location>
</feature>
<proteinExistence type="inferred from homology"/>
<dbReference type="OrthoDB" id="5495633at2"/>
<dbReference type="Pfam" id="PF00126">
    <property type="entry name" value="HTH_1"/>
    <property type="match status" value="1"/>
</dbReference>
<reference evidence="7" key="1">
    <citation type="submission" date="2016-10" db="EMBL/GenBank/DDBJ databases">
        <authorList>
            <person name="Varghese N."/>
            <person name="Submissions S."/>
        </authorList>
    </citation>
    <scope>NUCLEOTIDE SEQUENCE [LARGE SCALE GENOMIC DNA]</scope>
    <source>
        <strain evidence="7">DSM 27981</strain>
    </source>
</reference>
<gene>
    <name evidence="6" type="ORF">SAMN04489711_11763</name>
</gene>
<keyword evidence="7" id="KW-1185">Reference proteome</keyword>
<keyword evidence="3 6" id="KW-0238">DNA-binding</keyword>
<dbReference type="InterPro" id="IPR036388">
    <property type="entry name" value="WH-like_DNA-bd_sf"/>
</dbReference>
<dbReference type="SUPFAM" id="SSF53850">
    <property type="entry name" value="Periplasmic binding protein-like II"/>
    <property type="match status" value="1"/>
</dbReference>
<accession>A0A1I2GXA0</accession>
<dbReference type="SUPFAM" id="SSF46785">
    <property type="entry name" value="Winged helix' DNA-binding domain"/>
    <property type="match status" value="1"/>
</dbReference>
<evidence type="ECO:0000259" key="5">
    <source>
        <dbReference type="PROSITE" id="PS50931"/>
    </source>
</evidence>
<dbReference type="InterPro" id="IPR037416">
    <property type="entry name" value="NodD_PBP2"/>
</dbReference>
<protein>
    <submittedName>
        <fullName evidence="6">DNA-binding transcriptional regulator, LysR family</fullName>
    </submittedName>
</protein>
<dbReference type="InterPro" id="IPR005119">
    <property type="entry name" value="LysR_subst-bd"/>
</dbReference>
<dbReference type="PANTHER" id="PTHR30118">
    <property type="entry name" value="HTH-TYPE TRANSCRIPTIONAL REGULATOR LEUO-RELATED"/>
    <property type="match status" value="1"/>
</dbReference>
<dbReference type="Pfam" id="PF03466">
    <property type="entry name" value="LysR_substrate"/>
    <property type="match status" value="1"/>
</dbReference>